<sequence>MEQLMALPGLKRLMEVCRRLNLRLETSPPAREPLRAGCLLEGLPFDPVLASVYARLGHAAFATDLMGKGWILDRSDDQVHKLEENNKSWRERWWQELGTPMIVFGGDIHTYATVPELADEWGRQPVVRVDTYEPDAHVMPIASNVDRFFDSYSRYLENLVADVRYQKSRETELLFPWDATEILARDEWLVELMRAGRFNSLMKNGDDSTRRWAARVMGTRVSGSGG</sequence>
<reference evidence="1 2" key="1">
    <citation type="submission" date="2019-08" db="EMBL/GenBank/DDBJ databases">
        <title>Archangium and Cystobacter genomes.</title>
        <authorList>
            <person name="Chen I.-C.K."/>
            <person name="Wielgoss S."/>
        </authorList>
    </citation>
    <scope>NUCLEOTIDE SEQUENCE [LARGE SCALE GENOMIC DNA]</scope>
    <source>
        <strain evidence="1 2">Cbm 6</strain>
    </source>
</reference>
<evidence type="ECO:0000313" key="1">
    <source>
        <dbReference type="EMBL" id="WNG45872.1"/>
    </source>
</evidence>
<protein>
    <submittedName>
        <fullName evidence="1">Uncharacterized protein</fullName>
    </submittedName>
</protein>
<keyword evidence="2" id="KW-1185">Reference proteome</keyword>
<name>A0ABY9WPY6_9BACT</name>
<proteinExistence type="predicted"/>
<accession>A0ABY9WPY6</accession>
<dbReference type="Proteomes" id="UP001611383">
    <property type="component" value="Chromosome"/>
</dbReference>
<evidence type="ECO:0000313" key="2">
    <source>
        <dbReference type="Proteomes" id="UP001611383"/>
    </source>
</evidence>
<organism evidence="1 2">
    <name type="scientific">Archangium minus</name>
    <dbReference type="NCBI Taxonomy" id="83450"/>
    <lineage>
        <taxon>Bacteria</taxon>
        <taxon>Pseudomonadati</taxon>
        <taxon>Myxococcota</taxon>
        <taxon>Myxococcia</taxon>
        <taxon>Myxococcales</taxon>
        <taxon>Cystobacterineae</taxon>
        <taxon>Archangiaceae</taxon>
        <taxon>Archangium</taxon>
    </lineage>
</organism>
<gene>
    <name evidence="1" type="ORF">F0U60_18465</name>
</gene>
<dbReference type="RefSeq" id="WP_395821591.1">
    <property type="nucleotide sequence ID" value="NZ_CP043494.1"/>
</dbReference>
<dbReference type="EMBL" id="CP043494">
    <property type="protein sequence ID" value="WNG45872.1"/>
    <property type="molecule type" value="Genomic_DNA"/>
</dbReference>